<dbReference type="KEGG" id="mox:DAMO_2628"/>
<organism evidence="1 2">
    <name type="scientific">Methylomirabilis oxygeniifera</name>
    <dbReference type="NCBI Taxonomy" id="671143"/>
    <lineage>
        <taxon>Bacteria</taxon>
        <taxon>Candidatus Methylomirabilota</taxon>
        <taxon>Candidatus Methylomirabilia</taxon>
        <taxon>Candidatus Methylomirabilales</taxon>
        <taxon>Candidatus Methylomirabilaceae</taxon>
        <taxon>Candidatus Methylomirabilis</taxon>
    </lineage>
</organism>
<dbReference type="eggNOG" id="ENOG5033G4G">
    <property type="taxonomic scope" value="Bacteria"/>
</dbReference>
<name>D5MK79_METO1</name>
<protein>
    <submittedName>
        <fullName evidence="1">Uncharacterized protein</fullName>
    </submittedName>
</protein>
<reference evidence="1 2" key="1">
    <citation type="journal article" date="2010" name="Nature">
        <title>Nitrite-driven anaerobic methane oxidation by oxygenic bacteria.</title>
        <authorList>
            <person name="Ettwig K.F."/>
            <person name="Butler M.K."/>
            <person name="Le Paslier D."/>
            <person name="Pelletier E."/>
            <person name="Mangenot S."/>
            <person name="Kuypers M.M.M."/>
            <person name="Schreiber F."/>
            <person name="Dutilh B.E."/>
            <person name="Zedelius J."/>
            <person name="de Beer D."/>
            <person name="Gloerich J."/>
            <person name="Wessels H.J.C.T."/>
            <person name="van Allen T."/>
            <person name="Luesken F."/>
            <person name="Wu M."/>
            <person name="van de Pas-Schoonen K.T."/>
            <person name="Op den Camp H.J.M."/>
            <person name="Janssen-Megens E.M."/>
            <person name="Francoijs K-J."/>
            <person name="Stunnenberg H."/>
            <person name="Weissenbach J."/>
            <person name="Jetten M.S.M."/>
            <person name="Strous M."/>
        </authorList>
    </citation>
    <scope>NUCLEOTIDE SEQUENCE [LARGE SCALE GENOMIC DNA]</scope>
</reference>
<dbReference type="Proteomes" id="UP000006898">
    <property type="component" value="Chromosome"/>
</dbReference>
<sequence length="195" mass="21804">MIIRGYASPENVYVKRGRIFPYAWRLKGALVLIVFTLTACASRHVANGFLVDEDRGFRIPLLSDDWRQLQVEGTELAFQADPGGQVAALFVSCEEGHPMTLRMLARRLFFGISPKRIVAQNAISLNGTEAVHTVLTGRLKETDVMVSSYVATDGECAYDLVYVASPEVFQDRLPEFERFVKGWVLTEKGSESQVK</sequence>
<dbReference type="EMBL" id="FP565575">
    <property type="protein sequence ID" value="CBE69701.1"/>
    <property type="molecule type" value="Genomic_DNA"/>
</dbReference>
<proteinExistence type="predicted"/>
<accession>D5MK79</accession>
<dbReference type="STRING" id="671143.DAMO_2628"/>
<evidence type="ECO:0000313" key="2">
    <source>
        <dbReference type="Proteomes" id="UP000006898"/>
    </source>
</evidence>
<gene>
    <name evidence="1" type="ORF">DAMO_2628</name>
</gene>
<evidence type="ECO:0000313" key="1">
    <source>
        <dbReference type="EMBL" id="CBE69701.1"/>
    </source>
</evidence>
<dbReference type="HOGENOM" id="CLU_124981_0_0_0"/>
<dbReference type="AlphaFoldDB" id="D5MK79"/>